<name>A0A163S2M8_9BACL</name>
<dbReference type="AlphaFoldDB" id="A0A163S2M8"/>
<evidence type="ECO:0000313" key="2">
    <source>
        <dbReference type="Proteomes" id="UP000076567"/>
    </source>
</evidence>
<accession>A0A163S2M8</accession>
<evidence type="ECO:0000313" key="1">
    <source>
        <dbReference type="EMBL" id="KZE68014.1"/>
    </source>
</evidence>
<sequence>MNMKEIKKVLMTGKGKIIIGTHTKQRLIKRGYSKGDIVAAIFNGEIVERQGAYKVAIAGRDKDSNPIVVIIAKQSQLLFKVVTVMPPIDHHRFRESV</sequence>
<dbReference type="Pfam" id="PF14076">
    <property type="entry name" value="DUF4258"/>
    <property type="match status" value="1"/>
</dbReference>
<dbReference type="InterPro" id="IPR025354">
    <property type="entry name" value="DUF4258"/>
</dbReference>
<dbReference type="OrthoDB" id="964236at2"/>
<dbReference type="RefSeq" id="WP_066238559.1">
    <property type="nucleotide sequence ID" value="NZ_LRFC01000006.1"/>
</dbReference>
<organism evidence="1 2">
    <name type="scientific">Fictibacillus phosphorivorans</name>
    <dbReference type="NCBI Taxonomy" id="1221500"/>
    <lineage>
        <taxon>Bacteria</taxon>
        <taxon>Bacillati</taxon>
        <taxon>Bacillota</taxon>
        <taxon>Bacilli</taxon>
        <taxon>Bacillales</taxon>
        <taxon>Fictibacillaceae</taxon>
        <taxon>Fictibacillus</taxon>
    </lineage>
</organism>
<keyword evidence="2" id="KW-1185">Reference proteome</keyword>
<reference evidence="2" key="1">
    <citation type="submission" date="2016-01" db="EMBL/GenBank/DDBJ databases">
        <title>Draft genome of Chromobacterium sp. F49.</title>
        <authorList>
            <person name="Hong K.W."/>
        </authorList>
    </citation>
    <scope>NUCLEOTIDE SEQUENCE [LARGE SCALE GENOMIC DNA]</scope>
    <source>
        <strain evidence="2">P7IIIA</strain>
    </source>
</reference>
<evidence type="ECO:0008006" key="3">
    <source>
        <dbReference type="Google" id="ProtNLM"/>
    </source>
</evidence>
<dbReference type="EMBL" id="LRFC01000006">
    <property type="protein sequence ID" value="KZE68014.1"/>
    <property type="molecule type" value="Genomic_DNA"/>
</dbReference>
<proteinExistence type="predicted"/>
<gene>
    <name evidence="1" type="ORF">AWM68_17740</name>
</gene>
<dbReference type="Proteomes" id="UP000076567">
    <property type="component" value="Unassembled WGS sequence"/>
</dbReference>
<protein>
    <recommendedName>
        <fullName evidence="3">DUF4258 domain-containing protein</fullName>
    </recommendedName>
</protein>
<comment type="caution">
    <text evidence="1">The sequence shown here is derived from an EMBL/GenBank/DDBJ whole genome shotgun (WGS) entry which is preliminary data.</text>
</comment>